<dbReference type="eggNOG" id="KOG2301">
    <property type="taxonomic scope" value="Eukaryota"/>
</dbReference>
<keyword evidence="8 14" id="KW-1133">Transmembrane helix</keyword>
<feature type="transmembrane region" description="Helical" evidence="14">
    <location>
        <begin position="1217"/>
        <end position="1241"/>
    </location>
</feature>
<evidence type="ECO:0000256" key="8">
    <source>
        <dbReference type="ARBA" id="ARBA00022989"/>
    </source>
</evidence>
<feature type="compositionally biased region" description="Polar residues" evidence="13">
    <location>
        <begin position="1644"/>
        <end position="1654"/>
    </location>
</feature>
<feature type="transmembrane region" description="Helical" evidence="14">
    <location>
        <begin position="1529"/>
        <end position="1556"/>
    </location>
</feature>
<dbReference type="InterPro" id="IPR027359">
    <property type="entry name" value="Volt_channel_dom_sf"/>
</dbReference>
<comment type="subcellular location">
    <subcellularLocation>
        <location evidence="1">Membrane</location>
        <topology evidence="1">Multi-pass membrane protein</topology>
    </subcellularLocation>
</comment>
<keyword evidence="7" id="KW-0851">Voltage-gated channel</keyword>
<evidence type="ECO:0000256" key="1">
    <source>
        <dbReference type="ARBA" id="ARBA00004141"/>
    </source>
</evidence>
<keyword evidence="11" id="KW-0325">Glycoprotein</keyword>
<keyword evidence="6" id="KW-0106">Calcium</keyword>
<evidence type="ECO:0000259" key="15">
    <source>
        <dbReference type="Pfam" id="PF00520"/>
    </source>
</evidence>
<keyword evidence="18" id="KW-1185">Reference proteome</keyword>
<reference evidence="18" key="2">
    <citation type="submission" date="2012-11" db="EMBL/GenBank/DDBJ databases">
        <authorList>
            <person name="Kuo A."/>
            <person name="Curtis B.A."/>
            <person name="Tanifuji G."/>
            <person name="Burki F."/>
            <person name="Gruber A."/>
            <person name="Irimia M."/>
            <person name="Maruyama S."/>
            <person name="Arias M.C."/>
            <person name="Ball S.G."/>
            <person name="Gile G.H."/>
            <person name="Hirakawa Y."/>
            <person name="Hopkins J.F."/>
            <person name="Rensing S.A."/>
            <person name="Schmutz J."/>
            <person name="Symeonidi A."/>
            <person name="Elias M."/>
            <person name="Eveleigh R.J."/>
            <person name="Herman E.K."/>
            <person name="Klute M.J."/>
            <person name="Nakayama T."/>
            <person name="Obornik M."/>
            <person name="Reyes-Prieto A."/>
            <person name="Armbrust E.V."/>
            <person name="Aves S.J."/>
            <person name="Beiko R.G."/>
            <person name="Coutinho P."/>
            <person name="Dacks J.B."/>
            <person name="Durnford D.G."/>
            <person name="Fast N.M."/>
            <person name="Green B.R."/>
            <person name="Grisdale C."/>
            <person name="Hempe F."/>
            <person name="Henrissat B."/>
            <person name="Hoppner M.P."/>
            <person name="Ishida K.-I."/>
            <person name="Kim E."/>
            <person name="Koreny L."/>
            <person name="Kroth P.G."/>
            <person name="Liu Y."/>
            <person name="Malik S.-B."/>
            <person name="Maier U.G."/>
            <person name="McRose D."/>
            <person name="Mock T."/>
            <person name="Neilson J.A."/>
            <person name="Onodera N.T."/>
            <person name="Poole A.M."/>
            <person name="Pritham E.J."/>
            <person name="Richards T.A."/>
            <person name="Rocap G."/>
            <person name="Roy S.W."/>
            <person name="Sarai C."/>
            <person name="Schaack S."/>
            <person name="Shirato S."/>
            <person name="Slamovits C.H."/>
            <person name="Spencer D.F."/>
            <person name="Suzuki S."/>
            <person name="Worden A.Z."/>
            <person name="Zauner S."/>
            <person name="Barry K."/>
            <person name="Bell C."/>
            <person name="Bharti A.K."/>
            <person name="Crow J.A."/>
            <person name="Grimwood J."/>
            <person name="Kramer R."/>
            <person name="Lindquist E."/>
            <person name="Lucas S."/>
            <person name="Salamov A."/>
            <person name="McFadden G.I."/>
            <person name="Lane C.E."/>
            <person name="Keeling P.J."/>
            <person name="Gray M.W."/>
            <person name="Grigoriev I.V."/>
            <person name="Archibald J.M."/>
        </authorList>
    </citation>
    <scope>NUCLEOTIDE SEQUENCE</scope>
    <source>
        <strain evidence="18">CCMP2712</strain>
    </source>
</reference>
<keyword evidence="5 14" id="KW-0812">Transmembrane</keyword>
<dbReference type="Gene3D" id="1.20.120.350">
    <property type="entry name" value="Voltage-gated potassium channels. Chain C"/>
    <property type="match status" value="3"/>
</dbReference>
<evidence type="ECO:0000256" key="14">
    <source>
        <dbReference type="SAM" id="Phobius"/>
    </source>
</evidence>
<feature type="transmembrane region" description="Helical" evidence="14">
    <location>
        <begin position="157"/>
        <end position="186"/>
    </location>
</feature>
<evidence type="ECO:0000256" key="11">
    <source>
        <dbReference type="ARBA" id="ARBA00023180"/>
    </source>
</evidence>
<evidence type="ECO:0000313" key="16">
    <source>
        <dbReference type="EMBL" id="EKX47868.1"/>
    </source>
</evidence>
<organism evidence="16">
    <name type="scientific">Guillardia theta (strain CCMP2712)</name>
    <name type="common">Cryptophyte</name>
    <dbReference type="NCBI Taxonomy" id="905079"/>
    <lineage>
        <taxon>Eukaryota</taxon>
        <taxon>Cryptophyceae</taxon>
        <taxon>Pyrenomonadales</taxon>
        <taxon>Geminigeraceae</taxon>
        <taxon>Guillardia</taxon>
    </lineage>
</organism>
<feature type="transmembrane region" description="Helical" evidence="14">
    <location>
        <begin position="451"/>
        <end position="470"/>
    </location>
</feature>
<feature type="compositionally biased region" description="Basic and acidic residues" evidence="13">
    <location>
        <begin position="1993"/>
        <end position="2006"/>
    </location>
</feature>
<dbReference type="PRINTS" id="PR00169">
    <property type="entry name" value="KCHANNEL"/>
</dbReference>
<name>L1JH79_GUITC</name>
<feature type="region of interest" description="Disordered" evidence="13">
    <location>
        <begin position="1984"/>
        <end position="2012"/>
    </location>
</feature>
<dbReference type="OMA" id="ECENSRI"/>
<feature type="transmembrane region" description="Helical" evidence="14">
    <location>
        <begin position="947"/>
        <end position="965"/>
    </location>
</feature>
<feature type="transmembrane region" description="Helical" evidence="14">
    <location>
        <begin position="1013"/>
        <end position="1035"/>
    </location>
</feature>
<dbReference type="PaxDb" id="55529-EKX47868"/>
<evidence type="ECO:0000313" key="18">
    <source>
        <dbReference type="Proteomes" id="UP000011087"/>
    </source>
</evidence>
<dbReference type="KEGG" id="gtt:GUITHDRAFT_137240"/>
<dbReference type="InterPro" id="IPR005821">
    <property type="entry name" value="Ion_trans_dom"/>
</dbReference>
<dbReference type="PANTHER" id="PTHR45628">
    <property type="entry name" value="VOLTAGE-DEPENDENT CALCIUM CHANNEL TYPE A SUBUNIT ALPHA-1"/>
    <property type="match status" value="1"/>
</dbReference>
<keyword evidence="10 14" id="KW-0472">Membrane</keyword>
<evidence type="ECO:0000256" key="3">
    <source>
        <dbReference type="ARBA" id="ARBA00022568"/>
    </source>
</evidence>
<keyword evidence="9" id="KW-0406">Ion transport</keyword>
<evidence type="ECO:0000256" key="6">
    <source>
        <dbReference type="ARBA" id="ARBA00022837"/>
    </source>
</evidence>
<feature type="region of interest" description="Disordered" evidence="13">
    <location>
        <begin position="1872"/>
        <end position="1891"/>
    </location>
</feature>
<reference evidence="17" key="3">
    <citation type="submission" date="2015-06" db="UniProtKB">
        <authorList>
            <consortium name="EnsemblProtists"/>
        </authorList>
    </citation>
    <scope>IDENTIFICATION</scope>
</reference>
<evidence type="ECO:0000256" key="7">
    <source>
        <dbReference type="ARBA" id="ARBA00022882"/>
    </source>
</evidence>
<feature type="transmembrane region" description="Helical" evidence="14">
    <location>
        <begin position="972"/>
        <end position="993"/>
    </location>
</feature>
<evidence type="ECO:0000256" key="2">
    <source>
        <dbReference type="ARBA" id="ARBA00022448"/>
    </source>
</evidence>
<dbReference type="Gene3D" id="1.10.287.70">
    <property type="match status" value="3"/>
</dbReference>
<keyword evidence="3" id="KW-0109">Calcium transport</keyword>
<evidence type="ECO:0000256" key="13">
    <source>
        <dbReference type="SAM" id="MobiDB-lite"/>
    </source>
</evidence>
<feature type="transmembrane region" description="Helical" evidence="14">
    <location>
        <begin position="294"/>
        <end position="317"/>
    </location>
</feature>
<sequence>MVGVAAPEDAEDERPQRSRCSDSVRNLFEYVDEDGEKKDRLTTSLLILSVVIIDTSFDAASGIPDGAVALVNNLCLSFYTLEMLLKFLAYGILRRPDGYLRTYWGLLDLVVLLSAYLTIIISAAAGSGYSGGDVRILRIFRTFRLLRTARGLGSLKILIQSFAVSAIRLLGILLVSVFFVFISANVGHNFFGLRSKLRYYCTVSIADGESTEVVLPVRHCRGGSRFNFDLFAGGRSCYADEICERSYSLPSINPLLSFDDIGSSIMTVATFLSHYFEGEILNPTIDAAGQSAMIYFLALTVLGSILLANYFPAIYVLCYLECKGRFNQTGGVLLTSPGQENMSAKRISTRSEGEKDALVLHVEEEQRKTLVGRIKLMWQRMDARLRSHRQVNIEVRERRSFSLLDLVLLSRTLCGKLIVFPNSFHPDKNVDDFAEIFAWHSRISAFSKTPLFSYLLSGLAGLQALMICIVNKDMSASERSIVRVVEDVTVILFALSLLSQLFVFNFNPRYFCYPLNLFDSLVTILSLIGVISGIDGLRTIRLLRFLRLFSHLHLLPDLNSLLHLGLRRGTGSATIAIAFAWIVYSLVGQQLFPVTPLPRFSSLGGVEEYFSSFGGSFLIVQLLMTGNSIFSLLVEGSSVTVGIVPYLMIGSFVFKLIIMKTFLAVLIDNLETDDREKVSRQIYLRDKNKRELQEESRRQIMLKKITSTAHFHFKSYSWAKFQMQAGSRGINDSSPVLHSCLVYFGWHLSDAVGQKGWMEMREDGSIGIYALVGGTMTRPYGRSVYEINTNHATVIAQSSARRLVISQPSQFSLVLQPDSSLLSKMYNNNLHREVLVFLPSQDALVLWLQRLEGGGARMSEKQQVLLEMCCYDHGQSTQMGFSPEEVKSDGRIESDVLDSLRTGGSLMARALTDLALSLQTDLLTEEHHEDEVRWQQKPLRRLFKSEVYETVISICFLLWVLITIFDTETSEALLLLTPAETILVDCLFTSLLLLETCAKAVTFGVVSGSKEAILRSMWGIIELLSLLAILVDLIIRFASSKESARSPDLTFLRSIPILRVIRPIAGLKRFHAIRVFLDSLWRAKSIMLQTFFAAILLSFTCCAICSDLYCGKLVLCNDQGRPEDACLGTFQGEAINYRSGPLRWSKMQAFVEEEGRSLILKPRMFYSADMNFDDFVNLARTIGVISCPFGEGWLQLVEDLMLVKGDFIQDGPKNVSAGLPVIVVVLFMHILVYNLLIAILIRTLRQIDGLAFLTSDQRSWRTTIRLVRRSARIFISQSKRKSKRGSRMLQSLASSREFRAAVDLLLLLNVVLLALNSWDGRGLATACNVFVILLAMEQLIQLGASSLDLFNRATTSFDFVVTIISCVECAMNGRGSVILVLRSHSLILAVVRLRSFIPSLSELHDVLASFKHCLQVSFGCLVFLLVFIAVFSIIGMQIFSDVKANLSGITPSSNYIDFPSSFRTNFQLALGAPYLPVLFALTVIPPSCTPDPSVQGTLLLNAGVHGNKLEIATTGQLVSSKGDCGTLQAWIYLLLLIGVCRVCIMPLFVASVISALMERMDDQRCLVDGKQMSMFEEEWLVLDPHRKVSLRYRGSVLSRSFKSDWSTFDDFWSNMVEGSQMREEETKAKATRRDEGGQEEDSKTSLQDEQSSKMSVEEDEKYQRAGRRRRMELTYEEVLMTLIALEKFPSVLPIDLELKAKEVQEKMNLVLSEMTANHERRMIGAMERIKSSLLLAAEESTMALMVERDLSSLDAAMAAKLAKIESKMRSVKNLKDKVHSWEDIHNILKRRIFVHNGSDPKLDPAWVLLCKGSCSSGKTGLLHGADADYWRKHLLEGRRWRLTEQDEIAIAIPKKKERLMSLVTVLEDASLLPEEEEEEEGAAKQLPGQHVDAELEERWEGAGRETEEDSSSVVSVRFLRSSQGGPFFLPFHKEWLESVKSREGEEGREGEDGTEVLPSEPVFPPAESIRAALDRFTNLNLREQKPSLLLSRRHPDDQEGNGREEEGGGISV</sequence>
<dbReference type="InterPro" id="IPR050599">
    <property type="entry name" value="VDCC_alpha-1_subunit"/>
</dbReference>
<feature type="compositionally biased region" description="Basic and acidic residues" evidence="13">
    <location>
        <begin position="1622"/>
        <end position="1643"/>
    </location>
</feature>
<evidence type="ECO:0000256" key="5">
    <source>
        <dbReference type="ARBA" id="ARBA00022692"/>
    </source>
</evidence>
<dbReference type="GeneID" id="17304435"/>
<keyword evidence="2" id="KW-0813">Transport</keyword>
<dbReference type="SUPFAM" id="SSF81324">
    <property type="entry name" value="Voltage-gated potassium channels"/>
    <property type="match status" value="2"/>
</dbReference>
<keyword evidence="12" id="KW-0407">Ion channel</keyword>
<feature type="transmembrane region" description="Helical" evidence="14">
    <location>
        <begin position="573"/>
        <end position="592"/>
    </location>
</feature>
<feature type="region of interest" description="Disordered" evidence="13">
    <location>
        <begin position="1940"/>
        <end position="1966"/>
    </location>
</feature>
<feature type="transmembrane region" description="Helical" evidence="14">
    <location>
        <begin position="482"/>
        <end position="503"/>
    </location>
</feature>
<dbReference type="RefSeq" id="XP_005834848.1">
    <property type="nucleotide sequence ID" value="XM_005834791.1"/>
</dbReference>
<dbReference type="Proteomes" id="UP000011087">
    <property type="component" value="Unassembled WGS sequence"/>
</dbReference>
<evidence type="ECO:0000313" key="17">
    <source>
        <dbReference type="EnsemblProtists" id="EKX47868"/>
    </source>
</evidence>
<feature type="region of interest" description="Disordered" evidence="13">
    <location>
        <begin position="1622"/>
        <end position="1663"/>
    </location>
</feature>
<dbReference type="HOGENOM" id="CLU_233716_0_0_1"/>
<dbReference type="GO" id="GO:0098703">
    <property type="term" value="P:calcium ion import across plasma membrane"/>
    <property type="evidence" value="ECO:0007669"/>
    <property type="project" value="TreeGrafter"/>
</dbReference>
<evidence type="ECO:0000256" key="12">
    <source>
        <dbReference type="ARBA" id="ARBA00023303"/>
    </source>
</evidence>
<protein>
    <recommendedName>
        <fullName evidence="15">Ion transport domain-containing protein</fullName>
    </recommendedName>
</protein>
<dbReference type="STRING" id="905079.L1JH79"/>
<feature type="compositionally biased region" description="Basic and acidic residues" evidence="13">
    <location>
        <begin position="1940"/>
        <end position="1951"/>
    </location>
</feature>
<feature type="domain" description="Ion transport" evidence="15">
    <location>
        <begin position="450"/>
        <end position="674"/>
    </location>
</feature>
<gene>
    <name evidence="16" type="ORF">GUITHDRAFT_137240</name>
</gene>
<feature type="domain" description="Ion transport" evidence="15">
    <location>
        <begin position="948"/>
        <end position="1246"/>
    </location>
</feature>
<dbReference type="EMBL" id="JH992988">
    <property type="protein sequence ID" value="EKX47868.1"/>
    <property type="molecule type" value="Genomic_DNA"/>
</dbReference>
<accession>L1JH79</accession>
<feature type="transmembrane region" description="Helical" evidence="14">
    <location>
        <begin position="1418"/>
        <end position="1439"/>
    </location>
</feature>
<feature type="transmembrane region" description="Helical" evidence="14">
    <location>
        <begin position="1086"/>
        <end position="1109"/>
    </location>
</feature>
<dbReference type="EnsemblProtists" id="EKX47868">
    <property type="protein sequence ID" value="EKX47868"/>
    <property type="gene ID" value="GUITHDRAFT_137240"/>
</dbReference>
<feature type="domain" description="Ion transport" evidence="15">
    <location>
        <begin position="45"/>
        <end position="314"/>
    </location>
</feature>
<reference evidence="16 18" key="1">
    <citation type="journal article" date="2012" name="Nature">
        <title>Algal genomes reveal evolutionary mosaicism and the fate of nucleomorphs.</title>
        <authorList>
            <consortium name="DOE Joint Genome Institute"/>
            <person name="Curtis B.A."/>
            <person name="Tanifuji G."/>
            <person name="Burki F."/>
            <person name="Gruber A."/>
            <person name="Irimia M."/>
            <person name="Maruyama S."/>
            <person name="Arias M.C."/>
            <person name="Ball S.G."/>
            <person name="Gile G.H."/>
            <person name="Hirakawa Y."/>
            <person name="Hopkins J.F."/>
            <person name="Kuo A."/>
            <person name="Rensing S.A."/>
            <person name="Schmutz J."/>
            <person name="Symeonidi A."/>
            <person name="Elias M."/>
            <person name="Eveleigh R.J."/>
            <person name="Herman E.K."/>
            <person name="Klute M.J."/>
            <person name="Nakayama T."/>
            <person name="Obornik M."/>
            <person name="Reyes-Prieto A."/>
            <person name="Armbrust E.V."/>
            <person name="Aves S.J."/>
            <person name="Beiko R.G."/>
            <person name="Coutinho P."/>
            <person name="Dacks J.B."/>
            <person name="Durnford D.G."/>
            <person name="Fast N.M."/>
            <person name="Green B.R."/>
            <person name="Grisdale C.J."/>
            <person name="Hempel F."/>
            <person name="Henrissat B."/>
            <person name="Hoppner M.P."/>
            <person name="Ishida K."/>
            <person name="Kim E."/>
            <person name="Koreny L."/>
            <person name="Kroth P.G."/>
            <person name="Liu Y."/>
            <person name="Malik S.B."/>
            <person name="Maier U.G."/>
            <person name="McRose D."/>
            <person name="Mock T."/>
            <person name="Neilson J.A."/>
            <person name="Onodera N.T."/>
            <person name="Poole A.M."/>
            <person name="Pritham E.J."/>
            <person name="Richards T.A."/>
            <person name="Rocap G."/>
            <person name="Roy S.W."/>
            <person name="Sarai C."/>
            <person name="Schaack S."/>
            <person name="Shirato S."/>
            <person name="Slamovits C.H."/>
            <person name="Spencer D.F."/>
            <person name="Suzuki S."/>
            <person name="Worden A.Z."/>
            <person name="Zauner S."/>
            <person name="Barry K."/>
            <person name="Bell C."/>
            <person name="Bharti A.K."/>
            <person name="Crow J.A."/>
            <person name="Grimwood J."/>
            <person name="Kramer R."/>
            <person name="Lindquist E."/>
            <person name="Lucas S."/>
            <person name="Salamov A."/>
            <person name="McFadden G.I."/>
            <person name="Lane C.E."/>
            <person name="Keeling P.J."/>
            <person name="Gray M.W."/>
            <person name="Grigoriev I.V."/>
            <person name="Archibald J.M."/>
        </authorList>
    </citation>
    <scope>NUCLEOTIDE SEQUENCE</scope>
    <source>
        <strain evidence="16 18">CCMP2712</strain>
    </source>
</reference>
<dbReference type="PANTHER" id="PTHR45628:SF7">
    <property type="entry name" value="VOLTAGE-DEPENDENT CALCIUM CHANNEL TYPE A SUBUNIT ALPHA-1"/>
    <property type="match status" value="1"/>
</dbReference>
<evidence type="ECO:0000256" key="10">
    <source>
        <dbReference type="ARBA" id="ARBA00023136"/>
    </source>
</evidence>
<dbReference type="GO" id="GO:0008331">
    <property type="term" value="F:high voltage-gated calcium channel activity"/>
    <property type="evidence" value="ECO:0007669"/>
    <property type="project" value="TreeGrafter"/>
</dbReference>
<evidence type="ECO:0000256" key="4">
    <source>
        <dbReference type="ARBA" id="ARBA00022673"/>
    </source>
</evidence>
<feature type="transmembrane region" description="Helical" evidence="14">
    <location>
        <begin position="105"/>
        <end position="125"/>
    </location>
</feature>
<proteinExistence type="predicted"/>
<keyword evidence="4" id="KW-0107">Calcium channel</keyword>
<feature type="transmembrane region" description="Helical" evidence="14">
    <location>
        <begin position="515"/>
        <end position="537"/>
    </location>
</feature>
<evidence type="ECO:0000256" key="9">
    <source>
        <dbReference type="ARBA" id="ARBA00023065"/>
    </source>
</evidence>
<dbReference type="Pfam" id="PF00520">
    <property type="entry name" value="Ion_trans"/>
    <property type="match status" value="4"/>
</dbReference>
<feature type="transmembrane region" description="Helical" evidence="14">
    <location>
        <begin position="69"/>
        <end position="93"/>
    </location>
</feature>
<dbReference type="GO" id="GO:0005891">
    <property type="term" value="C:voltage-gated calcium channel complex"/>
    <property type="evidence" value="ECO:0007669"/>
    <property type="project" value="TreeGrafter"/>
</dbReference>
<feature type="domain" description="Ion transport" evidence="15">
    <location>
        <begin position="1304"/>
        <end position="1558"/>
    </location>
</feature>